<comment type="caution">
    <text evidence="2">The sequence shown here is derived from an EMBL/GenBank/DDBJ whole genome shotgun (WGS) entry which is preliminary data.</text>
</comment>
<reference evidence="2 3" key="1">
    <citation type="journal article" date="2014" name="Genome Announc.">
        <title>Draft Genome Sequences of Three Strains of Bacteroides pyogenes Isolated from a Cat and Swine.</title>
        <authorList>
            <person name="Sakamoto M."/>
            <person name="Oshima K."/>
            <person name="Suda W."/>
            <person name="Kitamura K."/>
            <person name="Iida T."/>
            <person name="Hattori M."/>
            <person name="Ohkuma M."/>
        </authorList>
    </citation>
    <scope>NUCLEOTIDE SEQUENCE [LARGE SCALE GENOMIC DNA]</scope>
    <source>
        <strain evidence="2 3">JCM 6292</strain>
    </source>
</reference>
<evidence type="ECO:0000313" key="2">
    <source>
        <dbReference type="EMBL" id="GAE15388.1"/>
    </source>
</evidence>
<feature type="region of interest" description="Disordered" evidence="1">
    <location>
        <begin position="30"/>
        <end position="53"/>
    </location>
</feature>
<feature type="compositionally biased region" description="Basic and acidic residues" evidence="1">
    <location>
        <begin position="30"/>
        <end position="43"/>
    </location>
</feature>
<proteinExistence type="predicted"/>
<dbReference type="Proteomes" id="UP000018861">
    <property type="component" value="Unassembled WGS sequence"/>
</dbReference>
<evidence type="ECO:0000256" key="1">
    <source>
        <dbReference type="SAM" id="MobiDB-lite"/>
    </source>
</evidence>
<dbReference type="EMBL" id="BAIQ01000015">
    <property type="protein sequence ID" value="GAE15388.1"/>
    <property type="molecule type" value="Genomic_DNA"/>
</dbReference>
<protein>
    <submittedName>
        <fullName evidence="2">Uncharacterized protein</fullName>
    </submittedName>
</protein>
<name>W4P7J8_9BACE</name>
<organism evidence="2 3">
    <name type="scientific">Bacteroides pyogenes JCM 6292</name>
    <dbReference type="NCBI Taxonomy" id="1235809"/>
    <lineage>
        <taxon>Bacteria</taxon>
        <taxon>Pseudomonadati</taxon>
        <taxon>Bacteroidota</taxon>
        <taxon>Bacteroidia</taxon>
        <taxon>Bacteroidales</taxon>
        <taxon>Bacteroidaceae</taxon>
        <taxon>Bacteroides</taxon>
    </lineage>
</organism>
<dbReference type="AlphaFoldDB" id="W4P7J8"/>
<gene>
    <name evidence="2" type="ORF">JCM6292_1655</name>
</gene>
<sequence length="53" mass="6540">MKRQKAGRYNKNKCKCVKTKLNQRRTFNLKLEHPKKQEKEPYHYSKQSSIRLF</sequence>
<evidence type="ECO:0000313" key="3">
    <source>
        <dbReference type="Proteomes" id="UP000018861"/>
    </source>
</evidence>
<accession>W4P7J8</accession>